<keyword evidence="16" id="KW-1185">Reference proteome</keyword>
<evidence type="ECO:0000256" key="4">
    <source>
        <dbReference type="ARBA" id="ARBA00022452"/>
    </source>
</evidence>
<sequence>MMKERVLSNSIRLLCVSGFAFTMQSVQAQTPVTPDAIQTVQVTGSRIKSPNADSPSPLQILTSADIAASGATNLQELLQKNPTLGAPTLSRTNSNFLTSGGGVATVNLRNLDDSRTLVLVNGRRFVSGQPGETAVDLNTIPTDFIERIELLTGGASATYGSDAVAGVVNIILKRNFNGVTLDAQMGKSDQGDDSKKKIALTWGTSSADGNSNFMGHFGFSKQGPVYSRDRGISAIDQNSAMIRTGNASDAFIADRPFYSGFAPQGRFFHDTGSYTYDANGNPIAWNQNGTGGANPTGYNRSALRTIAVPVERYLFATNGTHAINENHSAFFEGTYASTRASTNIEPYALGAEDIYPASGGQVPAEFLVNGRMVRNPIVPQYLWDRISDTDGDGARDYYFTRRMAEVGSRHSDAERGTFRLATGLKGTLKDWNYEAFIAYGKTKESQSSTGQVNVLNFRSALEAVPDATAPGGVACRDANARAQGCVPINVFGFNSISADALKYVVAPGSLDNAVTQKLAGASVNGEMFELPAGKIGWAAGAEYRKEESYSIPDPLTQAGLNAGNAIPPTFGKFDVREFFVESRVPLLKDQPFAKSLSFLGAYRHGDYSTVGKTNSWNAGMEWAPSNDVKVRGTHAVSTRAPNINELFSPPSQDFPTGLVDPCLGVTLTSTQPSAAACRADPGVLANIRANGVFTQTQADLQGISGYNRGNPNLKAEKGISSTIGIVLTPRSIPALSKFTFTADYFKIKIEDAIVSTPRQYSLDQCYGGGNPAFCSFITRYPTNVGSSSAGAIQFSDTAVSNSGGKGTEGVDLTASWADRVGPGRLSAHVAYTYVKSLWDLPLPDAQKDENAGEISTAQNGATPKNKAVVNLAYKWGAFGINSTTTYYGKVALDDQFLAQFDLPARSVSTGSKIYNDFQFNYTLKKSVELYLGIDNAFNTKPAPIISGLPGNVTGTETDASIYDPIGRRYYLGVRVSL</sequence>
<evidence type="ECO:0000256" key="10">
    <source>
        <dbReference type="PROSITE-ProRule" id="PRU01360"/>
    </source>
</evidence>
<evidence type="ECO:0000256" key="8">
    <source>
        <dbReference type="ARBA" id="ARBA00023170"/>
    </source>
</evidence>
<feature type="signal peptide" evidence="12">
    <location>
        <begin position="1"/>
        <end position="28"/>
    </location>
</feature>
<dbReference type="InterPro" id="IPR012910">
    <property type="entry name" value="Plug_dom"/>
</dbReference>
<evidence type="ECO:0000256" key="1">
    <source>
        <dbReference type="ARBA" id="ARBA00004571"/>
    </source>
</evidence>
<evidence type="ECO:0000256" key="5">
    <source>
        <dbReference type="ARBA" id="ARBA00022692"/>
    </source>
</evidence>
<dbReference type="OrthoDB" id="8530571at2"/>
<evidence type="ECO:0000259" key="13">
    <source>
        <dbReference type="Pfam" id="PF00593"/>
    </source>
</evidence>
<evidence type="ECO:0000256" key="9">
    <source>
        <dbReference type="ARBA" id="ARBA00023237"/>
    </source>
</evidence>
<keyword evidence="8 15" id="KW-0675">Receptor</keyword>
<dbReference type="GO" id="GO:0009279">
    <property type="term" value="C:cell outer membrane"/>
    <property type="evidence" value="ECO:0007669"/>
    <property type="project" value="UniProtKB-SubCell"/>
</dbReference>
<evidence type="ECO:0000313" key="16">
    <source>
        <dbReference type="Proteomes" id="UP000199391"/>
    </source>
</evidence>
<organism evidence="15 16">
    <name type="scientific">Pseudoduganella namucuonensis</name>
    <dbReference type="NCBI Taxonomy" id="1035707"/>
    <lineage>
        <taxon>Bacteria</taxon>
        <taxon>Pseudomonadati</taxon>
        <taxon>Pseudomonadota</taxon>
        <taxon>Betaproteobacteria</taxon>
        <taxon>Burkholderiales</taxon>
        <taxon>Oxalobacteraceae</taxon>
        <taxon>Telluria group</taxon>
        <taxon>Pseudoduganella</taxon>
    </lineage>
</organism>
<gene>
    <name evidence="15" type="ORF">SAMN05216552_103237</name>
</gene>
<dbReference type="Pfam" id="PF00593">
    <property type="entry name" value="TonB_dep_Rec_b-barrel"/>
    <property type="match status" value="1"/>
</dbReference>
<name>A0A1I7LLY4_9BURK</name>
<evidence type="ECO:0000256" key="12">
    <source>
        <dbReference type="SAM" id="SignalP"/>
    </source>
</evidence>
<dbReference type="PANTHER" id="PTHR47234:SF2">
    <property type="entry name" value="TONB-DEPENDENT RECEPTOR"/>
    <property type="match status" value="1"/>
</dbReference>
<keyword evidence="6 11" id="KW-0798">TonB box</keyword>
<dbReference type="STRING" id="1035707.SAMN05216552_103237"/>
<reference evidence="16" key="1">
    <citation type="submission" date="2016-10" db="EMBL/GenBank/DDBJ databases">
        <authorList>
            <person name="Varghese N."/>
            <person name="Submissions S."/>
        </authorList>
    </citation>
    <scope>NUCLEOTIDE SEQUENCE [LARGE SCALE GENOMIC DNA]</scope>
    <source>
        <strain evidence="16">CGMCC 1.11014</strain>
    </source>
</reference>
<evidence type="ECO:0000256" key="3">
    <source>
        <dbReference type="ARBA" id="ARBA00022448"/>
    </source>
</evidence>
<dbReference type="InterPro" id="IPR000531">
    <property type="entry name" value="Beta-barrel_TonB"/>
</dbReference>
<protein>
    <submittedName>
        <fullName evidence="15">TonB-dependent Receptor Plug Domain</fullName>
    </submittedName>
</protein>
<dbReference type="Proteomes" id="UP000199391">
    <property type="component" value="Unassembled WGS sequence"/>
</dbReference>
<proteinExistence type="inferred from homology"/>
<keyword evidence="12" id="KW-0732">Signal</keyword>
<keyword evidence="3 10" id="KW-0813">Transport</keyword>
<evidence type="ECO:0000256" key="11">
    <source>
        <dbReference type="RuleBase" id="RU003357"/>
    </source>
</evidence>
<keyword evidence="7 10" id="KW-0472">Membrane</keyword>
<dbReference type="InterPro" id="IPR037066">
    <property type="entry name" value="Plug_dom_sf"/>
</dbReference>
<evidence type="ECO:0000256" key="7">
    <source>
        <dbReference type="ARBA" id="ARBA00023136"/>
    </source>
</evidence>
<feature type="chain" id="PRO_5011482604" evidence="12">
    <location>
        <begin position="29"/>
        <end position="977"/>
    </location>
</feature>
<comment type="subcellular location">
    <subcellularLocation>
        <location evidence="1 10">Cell outer membrane</location>
        <topology evidence="1 10">Multi-pass membrane protein</topology>
    </subcellularLocation>
</comment>
<dbReference type="EMBL" id="FPBO01000032">
    <property type="protein sequence ID" value="SFV10732.1"/>
    <property type="molecule type" value="Genomic_DNA"/>
</dbReference>
<dbReference type="PANTHER" id="PTHR47234">
    <property type="match status" value="1"/>
</dbReference>
<feature type="domain" description="TonB-dependent receptor-like beta-barrel" evidence="13">
    <location>
        <begin position="394"/>
        <end position="935"/>
    </location>
</feature>
<dbReference type="InterPro" id="IPR039426">
    <property type="entry name" value="TonB-dep_rcpt-like"/>
</dbReference>
<dbReference type="InterPro" id="IPR036942">
    <property type="entry name" value="Beta-barrel_TonB_sf"/>
</dbReference>
<keyword evidence="5 10" id="KW-0812">Transmembrane</keyword>
<dbReference type="AlphaFoldDB" id="A0A1I7LLY4"/>
<dbReference type="Gene3D" id="2.40.170.20">
    <property type="entry name" value="TonB-dependent receptor, beta-barrel domain"/>
    <property type="match status" value="1"/>
</dbReference>
<dbReference type="SUPFAM" id="SSF56935">
    <property type="entry name" value="Porins"/>
    <property type="match status" value="1"/>
</dbReference>
<dbReference type="Pfam" id="PF07715">
    <property type="entry name" value="Plug"/>
    <property type="match status" value="1"/>
</dbReference>
<feature type="domain" description="TonB-dependent receptor plug" evidence="14">
    <location>
        <begin position="51"/>
        <end position="167"/>
    </location>
</feature>
<keyword evidence="4 10" id="KW-1134">Transmembrane beta strand</keyword>
<evidence type="ECO:0000259" key="14">
    <source>
        <dbReference type="Pfam" id="PF07715"/>
    </source>
</evidence>
<dbReference type="PROSITE" id="PS52016">
    <property type="entry name" value="TONB_DEPENDENT_REC_3"/>
    <property type="match status" value="1"/>
</dbReference>
<keyword evidence="9 10" id="KW-0998">Cell outer membrane</keyword>
<accession>A0A1I7LLY4</accession>
<evidence type="ECO:0000256" key="6">
    <source>
        <dbReference type="ARBA" id="ARBA00023077"/>
    </source>
</evidence>
<dbReference type="Gene3D" id="2.170.130.10">
    <property type="entry name" value="TonB-dependent receptor, plug domain"/>
    <property type="match status" value="1"/>
</dbReference>
<evidence type="ECO:0000313" key="15">
    <source>
        <dbReference type="EMBL" id="SFV10732.1"/>
    </source>
</evidence>
<evidence type="ECO:0000256" key="2">
    <source>
        <dbReference type="ARBA" id="ARBA00009810"/>
    </source>
</evidence>
<comment type="similarity">
    <text evidence="2 10 11">Belongs to the TonB-dependent receptor family.</text>
</comment>